<organism evidence="7 8">
    <name type="scientific">Candidatus Chaera renei</name>
    <dbReference type="NCBI Taxonomy" id="2506947"/>
    <lineage>
        <taxon>Bacteria</taxon>
        <taxon>Candidatus Saccharimonadota</taxon>
        <taxon>Candidatus Saccharimonadia</taxon>
        <taxon>Candidatus Saccharimonadales</taxon>
        <taxon>Candidatus Saccharimonadaceae</taxon>
        <taxon>Candidatus Chaera</taxon>
    </lineage>
</organism>
<dbReference type="GO" id="GO:0003735">
    <property type="term" value="F:structural constituent of ribosome"/>
    <property type="evidence" value="ECO:0007669"/>
    <property type="project" value="InterPro"/>
</dbReference>
<dbReference type="SUPFAM" id="SSF47060">
    <property type="entry name" value="S15/NS1 RNA-binding domain"/>
    <property type="match status" value="1"/>
</dbReference>
<dbReference type="GO" id="GO:0022627">
    <property type="term" value="C:cytosolic small ribosomal subunit"/>
    <property type="evidence" value="ECO:0007669"/>
    <property type="project" value="TreeGrafter"/>
</dbReference>
<comment type="subunit">
    <text evidence="3 4">Part of the 30S ribosomal subunit. Forms a bridge to the 50S subunit in the 70S ribosome, contacting the 23S rRNA.</text>
</comment>
<evidence type="ECO:0000256" key="1">
    <source>
        <dbReference type="ARBA" id="ARBA00022980"/>
    </source>
</evidence>
<proteinExistence type="inferred from homology"/>
<evidence type="ECO:0000256" key="5">
    <source>
        <dbReference type="RuleBase" id="RU003919"/>
    </source>
</evidence>
<dbReference type="PANTHER" id="PTHR23321">
    <property type="entry name" value="RIBOSOMAL PROTEIN S15, BACTERIAL AND ORGANELLAR"/>
    <property type="match status" value="1"/>
</dbReference>
<dbReference type="GO" id="GO:0006412">
    <property type="term" value="P:translation"/>
    <property type="evidence" value="ECO:0007669"/>
    <property type="project" value="UniProtKB-UniRule"/>
</dbReference>
<dbReference type="InterPro" id="IPR005290">
    <property type="entry name" value="Ribosomal_uS15_bac-type"/>
</dbReference>
<keyword evidence="1 4" id="KW-0689">Ribosomal protein</keyword>
<comment type="caution">
    <text evidence="7">The sequence shown here is derived from an EMBL/GenBank/DDBJ whole genome shotgun (WGS) entry which is preliminary data.</text>
</comment>
<evidence type="ECO:0000256" key="3">
    <source>
        <dbReference type="ARBA" id="ARBA00064542"/>
    </source>
</evidence>
<dbReference type="CDD" id="cd00677">
    <property type="entry name" value="S15_NS1_EPRS_RNA-bind"/>
    <property type="match status" value="1"/>
</dbReference>
<dbReference type="PROSITE" id="PS00362">
    <property type="entry name" value="RIBOSOMAL_S15"/>
    <property type="match status" value="1"/>
</dbReference>
<dbReference type="Proteomes" id="UP000289269">
    <property type="component" value="Unassembled WGS sequence"/>
</dbReference>
<reference evidence="7" key="1">
    <citation type="submission" date="2019-01" db="EMBL/GenBank/DDBJ databases">
        <title>Genomic signatures and co-occurrence patterns of the ultra-small Saccharimodia (Patescibacteria phylum) suggest a symbiotic lifestyle.</title>
        <authorList>
            <person name="Lemos L."/>
            <person name="Medeiros J."/>
            <person name="Andreote F."/>
            <person name="Fernandes G."/>
            <person name="Varani A."/>
            <person name="Oliveira G."/>
            <person name="Pylro V."/>
        </authorList>
    </citation>
    <scope>NUCLEOTIDE SEQUENCE [LARGE SCALE GENOMIC DNA]</scope>
    <source>
        <strain evidence="7">AMD01</strain>
    </source>
</reference>
<dbReference type="SMART" id="SM01387">
    <property type="entry name" value="Ribosomal_S15"/>
    <property type="match status" value="1"/>
</dbReference>
<dbReference type="AlphaFoldDB" id="A0A4Q0AJI2"/>
<dbReference type="GO" id="GO:0019843">
    <property type="term" value="F:rRNA binding"/>
    <property type="evidence" value="ECO:0007669"/>
    <property type="project" value="UniProtKB-UniRule"/>
</dbReference>
<comment type="function">
    <text evidence="4">Forms an intersubunit bridge (bridge B4) with the 23S rRNA of the 50S subunit in the ribosome.</text>
</comment>
<accession>A0A4Q0AJI2</accession>
<dbReference type="PANTHER" id="PTHR23321:SF26">
    <property type="entry name" value="SMALL RIBOSOMAL SUBUNIT PROTEIN US15M"/>
    <property type="match status" value="1"/>
</dbReference>
<keyword evidence="2 4" id="KW-0687">Ribonucleoprotein</keyword>
<keyword evidence="4 6" id="KW-0699">rRNA-binding</keyword>
<keyword evidence="8" id="KW-1185">Reference proteome</keyword>
<evidence type="ECO:0000256" key="6">
    <source>
        <dbReference type="RuleBase" id="RU004524"/>
    </source>
</evidence>
<protein>
    <recommendedName>
        <fullName evidence="4">Small ribosomal subunit protein uS15</fullName>
    </recommendedName>
</protein>
<evidence type="ECO:0000256" key="4">
    <source>
        <dbReference type="HAMAP-Rule" id="MF_01343"/>
    </source>
</evidence>
<dbReference type="InterPro" id="IPR009068">
    <property type="entry name" value="uS15_NS1_RNA-bd_sf"/>
</dbReference>
<evidence type="ECO:0000313" key="8">
    <source>
        <dbReference type="Proteomes" id="UP000289269"/>
    </source>
</evidence>
<dbReference type="Gene3D" id="1.10.287.10">
    <property type="entry name" value="S15/NS1, RNA-binding"/>
    <property type="match status" value="1"/>
</dbReference>
<dbReference type="NCBIfam" id="TIGR00952">
    <property type="entry name" value="S15_bact"/>
    <property type="match status" value="1"/>
</dbReference>
<comment type="function">
    <text evidence="4 6">One of the primary rRNA binding proteins, it binds directly to 16S rRNA where it helps nucleate assembly of the platform of the 30S subunit by binding and bridging several RNA helices of the 16S rRNA.</text>
</comment>
<dbReference type="Gene3D" id="6.10.250.3130">
    <property type="match status" value="1"/>
</dbReference>
<comment type="similarity">
    <text evidence="4 5">Belongs to the universal ribosomal protein uS15 family.</text>
</comment>
<evidence type="ECO:0000313" key="7">
    <source>
        <dbReference type="EMBL" id="RWZ79483.1"/>
    </source>
</evidence>
<gene>
    <name evidence="4" type="primary">rpsO</name>
    <name evidence="7" type="ORF">EOT04_01505</name>
</gene>
<keyword evidence="4 6" id="KW-0694">RNA-binding</keyword>
<dbReference type="HAMAP" id="MF_01343_B">
    <property type="entry name" value="Ribosomal_uS15_B"/>
    <property type="match status" value="1"/>
</dbReference>
<dbReference type="EMBL" id="SCKW01000010">
    <property type="protein sequence ID" value="RWZ79483.1"/>
    <property type="molecule type" value="Genomic_DNA"/>
</dbReference>
<sequence>MITAVKKQSVVKEFGRHQKDAGSSPVQAAILTARIKEITEHLKLHKQDNKARRGLLKLVGQRKKLLAYLEKTDFEGYQATVTKLGLRK</sequence>
<name>A0A4Q0AJI2_9BACT</name>
<dbReference type="FunFam" id="1.10.287.10:FF:000002">
    <property type="entry name" value="30S ribosomal protein S15"/>
    <property type="match status" value="1"/>
</dbReference>
<evidence type="ECO:0000256" key="2">
    <source>
        <dbReference type="ARBA" id="ARBA00023274"/>
    </source>
</evidence>
<dbReference type="Pfam" id="PF00312">
    <property type="entry name" value="Ribosomal_S15"/>
    <property type="match status" value="1"/>
</dbReference>
<dbReference type="InterPro" id="IPR000589">
    <property type="entry name" value="Ribosomal_uS15"/>
</dbReference>